<dbReference type="AlphaFoldDB" id="A0A242A7F0"/>
<sequence length="269" mass="29770">MTFKQVLKTAFLHISLLKFISKTDFSKVIAILLGATVLLAIPTTLQVTDIFRDVQADSQEIAQTIPDFTIVDDQLQASDDAEGFIYQTDSIIFTFDPQGKRTPNDVAADVTGSTIAVGLLKDQLIIYLPSSGLSDSLLDSNQLDFDYNEPALRNLNGTAIREALANQSIPWLIKIVIFIVALYPTFLSLVVTLIMGTCIATIYTKLKMLPFSFFENLKMLIVSAALPCLISVLAQLFLPSFDRSTFILFASLFLFTQGVKHTPKVDSYH</sequence>
<dbReference type="InterPro" id="IPR009574">
    <property type="entry name" value="DUF1189"/>
</dbReference>
<dbReference type="Proteomes" id="UP000195043">
    <property type="component" value="Unassembled WGS sequence"/>
</dbReference>
<feature type="transmembrane region" description="Helical" evidence="1">
    <location>
        <begin position="216"/>
        <end position="238"/>
    </location>
</feature>
<evidence type="ECO:0000313" key="2">
    <source>
        <dbReference type="EMBL" id="OTN76965.1"/>
    </source>
</evidence>
<dbReference type="STRING" id="1834191.A5886_002044"/>
<evidence type="ECO:0000256" key="1">
    <source>
        <dbReference type="SAM" id="Phobius"/>
    </source>
</evidence>
<comment type="caution">
    <text evidence="2">The sequence shown here is derived from an EMBL/GenBank/DDBJ whole genome shotgun (WGS) entry which is preliminary data.</text>
</comment>
<keyword evidence="1" id="KW-1133">Transmembrane helix</keyword>
<dbReference type="OrthoDB" id="2134424at2"/>
<keyword evidence="1" id="KW-0812">Transmembrane</keyword>
<accession>A0A242A7F0</accession>
<keyword evidence="3" id="KW-1185">Reference proteome</keyword>
<evidence type="ECO:0000313" key="3">
    <source>
        <dbReference type="Proteomes" id="UP000195043"/>
    </source>
</evidence>
<proteinExistence type="predicted"/>
<dbReference type="RefSeq" id="WP_086275044.1">
    <property type="nucleotide sequence ID" value="NZ_NGKU01000001.1"/>
</dbReference>
<protein>
    <recommendedName>
        <fullName evidence="4">DUF1189 domain-containing protein</fullName>
    </recommendedName>
</protein>
<name>A0A242A7F0_9ENTE</name>
<dbReference type="EMBL" id="NGKU01000001">
    <property type="protein sequence ID" value="OTN76965.1"/>
    <property type="molecule type" value="Genomic_DNA"/>
</dbReference>
<evidence type="ECO:0008006" key="4">
    <source>
        <dbReference type="Google" id="ProtNLM"/>
    </source>
</evidence>
<reference evidence="2 3" key="1">
    <citation type="submission" date="2017-05" db="EMBL/GenBank/DDBJ databases">
        <title>The Genome Sequence of Enterococcus sp. 8G7_MSG3316.</title>
        <authorList>
            <consortium name="The Broad Institute Genomics Platform"/>
            <consortium name="The Broad Institute Genomic Center for Infectious Diseases"/>
            <person name="Earl A."/>
            <person name="Manson A."/>
            <person name="Schwartman J."/>
            <person name="Gilmore M."/>
            <person name="Abouelleil A."/>
            <person name="Cao P."/>
            <person name="Chapman S."/>
            <person name="Cusick C."/>
            <person name="Shea T."/>
            <person name="Young S."/>
            <person name="Neafsey D."/>
            <person name="Nusbaum C."/>
            <person name="Birren B."/>
        </authorList>
    </citation>
    <scope>NUCLEOTIDE SEQUENCE [LARGE SCALE GENOMIC DNA]</scope>
    <source>
        <strain evidence="2 3">8G7_MSG3316</strain>
    </source>
</reference>
<dbReference type="Pfam" id="PF06691">
    <property type="entry name" value="DUF1189"/>
    <property type="match status" value="1"/>
</dbReference>
<organism evidence="2 3">
    <name type="scientific">Candidatus Enterococcus testudinis</name>
    <dbReference type="NCBI Taxonomy" id="1834191"/>
    <lineage>
        <taxon>Bacteria</taxon>
        <taxon>Bacillati</taxon>
        <taxon>Bacillota</taxon>
        <taxon>Bacilli</taxon>
        <taxon>Lactobacillales</taxon>
        <taxon>Enterococcaceae</taxon>
        <taxon>Enterococcus</taxon>
    </lineage>
</organism>
<feature type="transmembrane region" description="Helical" evidence="1">
    <location>
        <begin position="171"/>
        <end position="204"/>
    </location>
</feature>
<gene>
    <name evidence="2" type="ORF">A5886_002044</name>
</gene>
<keyword evidence="1" id="KW-0472">Membrane</keyword>